<evidence type="ECO:0000313" key="5">
    <source>
        <dbReference type="Proteomes" id="UP000029867"/>
    </source>
</evidence>
<feature type="compositionally biased region" description="Low complexity" evidence="2">
    <location>
        <begin position="10"/>
        <end position="30"/>
    </location>
</feature>
<name>A0A099P715_PICKU</name>
<keyword evidence="1" id="KW-0547">Nucleotide-binding</keyword>
<dbReference type="Proteomes" id="UP000029867">
    <property type="component" value="Unassembled WGS sequence"/>
</dbReference>
<feature type="region of interest" description="Disordered" evidence="2">
    <location>
        <begin position="1"/>
        <end position="30"/>
    </location>
</feature>
<evidence type="ECO:0000259" key="3">
    <source>
        <dbReference type="PROSITE" id="PS51455"/>
    </source>
</evidence>
<dbReference type="CDD" id="cd17303">
    <property type="entry name" value="PIPKc_PIP5K_yeast_like"/>
    <property type="match status" value="1"/>
</dbReference>
<dbReference type="Gene3D" id="3.30.810.10">
    <property type="entry name" value="2-Layer Sandwich"/>
    <property type="match status" value="1"/>
</dbReference>
<dbReference type="InterPro" id="IPR027484">
    <property type="entry name" value="PInositol-4-P-5-kinase_N"/>
</dbReference>
<reference evidence="5" key="1">
    <citation type="journal article" date="2014" name="Microb. Cell Fact.">
        <title>Exploiting Issatchenkia orientalis SD108 for succinic acid production.</title>
        <authorList>
            <person name="Xiao H."/>
            <person name="Shao Z."/>
            <person name="Jiang Y."/>
            <person name="Dole S."/>
            <person name="Zhao H."/>
        </authorList>
    </citation>
    <scope>NUCLEOTIDE SEQUENCE [LARGE SCALE GENOMIC DNA]</scope>
    <source>
        <strain evidence="5">SD108</strain>
    </source>
</reference>
<feature type="region of interest" description="Disordered" evidence="2">
    <location>
        <begin position="299"/>
        <end position="324"/>
    </location>
</feature>
<keyword evidence="1" id="KW-0067">ATP-binding</keyword>
<dbReference type="PROSITE" id="PS51455">
    <property type="entry name" value="PIPK"/>
    <property type="match status" value="1"/>
</dbReference>
<dbReference type="VEuPathDB" id="FungiDB:C5L36_0E00990"/>
<dbReference type="AlphaFoldDB" id="A0A099P715"/>
<evidence type="ECO:0000256" key="1">
    <source>
        <dbReference type="PROSITE-ProRule" id="PRU00781"/>
    </source>
</evidence>
<keyword evidence="1" id="KW-0418">Kinase</keyword>
<feature type="region of interest" description="Disordered" evidence="2">
    <location>
        <begin position="135"/>
        <end position="159"/>
    </location>
</feature>
<sequence length="734" mass="82933">MIVPTNEEGLLSPSSSTLPSLSKTSSPNKSILLSKSSSDAIITVSSKDTGMTSVEGNKLLQLPSEQNDKEISIDNVTLKTTHTSITTNTPRLHDTDAIPSSNLQLPTTLSHSEILQSTIKPLSDDNDNFKVSVAMDEPKEHTDDRSSTRSSTSSTQNIGFSHLEISDSIHRLHSYRILADPNFNNKSTKSIGPTSISSNVGLVSKSDCNTCPIPLPHSDPLPVDLEMTCSHLKVKNNTFPRSAADNQLIQLEAANQERNNSKSYHNHHSHKERSKFQSISTIRIPDNYQKTELALTKADNGLPHGFSSDPRKKQRASKTQSLIHASRKKVKLKADDLYNIPGQSISEDHGSYAIVYDLVTGIRFSVSRCTKIQDQITDQNFNEVVRMIFNREGNNQAPPTKYEFKFKDYAPEVFRDLRRMFNVNQADYLMSLNDEIGIRAVGSSGKSGSSFYYSNDRKFIIKTIHRSEHRHLRRVLKDYYYYVKKNPNTLLCQFYGLHRLKMSTRTGTVKVHVLVMNNLLPLTVNISECYDLKGSTQGRYTSKEKQQKGSCQKDLNFLENHVKIHLSSEKRVQFETQLKQDVALLKRLNIMDYSLLLGLRHINKNNNEVLDEEFKRVSQIVHKEVPGAHKSTITDTDGGILAVDPNGNDMDLIYYVGIIDCLTNYSTLKKLETFFRTLKHRRESISAIPPIEYGDRFLRFITSNIESPGIMVPPKHHQGRFRAFKRITAHGHTA</sequence>
<accession>A0A099P715</accession>
<protein>
    <recommendedName>
        <fullName evidence="3">PIPK domain-containing protein</fullName>
    </recommendedName>
</protein>
<dbReference type="InterPro" id="IPR023610">
    <property type="entry name" value="PInositol-4/5-P-5/4-kinase"/>
</dbReference>
<dbReference type="SMART" id="SM00330">
    <property type="entry name" value="PIPKc"/>
    <property type="match status" value="1"/>
</dbReference>
<dbReference type="GO" id="GO:0005524">
    <property type="term" value="F:ATP binding"/>
    <property type="evidence" value="ECO:0007669"/>
    <property type="project" value="UniProtKB-UniRule"/>
</dbReference>
<organism evidence="4 5">
    <name type="scientific">Pichia kudriavzevii</name>
    <name type="common">Yeast</name>
    <name type="synonym">Issatchenkia orientalis</name>
    <dbReference type="NCBI Taxonomy" id="4909"/>
    <lineage>
        <taxon>Eukaryota</taxon>
        <taxon>Fungi</taxon>
        <taxon>Dikarya</taxon>
        <taxon>Ascomycota</taxon>
        <taxon>Saccharomycotina</taxon>
        <taxon>Pichiomycetes</taxon>
        <taxon>Pichiales</taxon>
        <taxon>Pichiaceae</taxon>
        <taxon>Pichia</taxon>
    </lineage>
</organism>
<proteinExistence type="predicted"/>
<dbReference type="InterPro" id="IPR002498">
    <property type="entry name" value="PInositol-4-P-4/5-kinase_core"/>
</dbReference>
<dbReference type="GO" id="GO:0005886">
    <property type="term" value="C:plasma membrane"/>
    <property type="evidence" value="ECO:0007669"/>
    <property type="project" value="TreeGrafter"/>
</dbReference>
<dbReference type="HOGENOM" id="CLU_377688_0_0_1"/>
<dbReference type="InterPro" id="IPR027483">
    <property type="entry name" value="PInositol-4-P-4/5-kinase_C_sf"/>
</dbReference>
<feature type="compositionally biased region" description="Basic residues" evidence="2">
    <location>
        <begin position="264"/>
        <end position="273"/>
    </location>
</feature>
<gene>
    <name evidence="4" type="ORF">JL09_g780</name>
</gene>
<feature type="compositionally biased region" description="Basic and acidic residues" evidence="2">
    <location>
        <begin position="136"/>
        <end position="147"/>
    </location>
</feature>
<evidence type="ECO:0000256" key="2">
    <source>
        <dbReference type="SAM" id="MobiDB-lite"/>
    </source>
</evidence>
<comment type="caution">
    <text evidence="4">The sequence shown here is derived from an EMBL/GenBank/DDBJ whole genome shotgun (WGS) entry which is preliminary data.</text>
</comment>
<dbReference type="GO" id="GO:0016308">
    <property type="term" value="F:1-phosphatidylinositol-4-phosphate 5-kinase activity"/>
    <property type="evidence" value="ECO:0007669"/>
    <property type="project" value="TreeGrafter"/>
</dbReference>
<evidence type="ECO:0000313" key="4">
    <source>
        <dbReference type="EMBL" id="KGK40044.1"/>
    </source>
</evidence>
<dbReference type="SUPFAM" id="SSF56104">
    <property type="entry name" value="SAICAR synthase-like"/>
    <property type="match status" value="1"/>
</dbReference>
<dbReference type="GO" id="GO:0046854">
    <property type="term" value="P:phosphatidylinositol phosphate biosynthetic process"/>
    <property type="evidence" value="ECO:0007669"/>
    <property type="project" value="TreeGrafter"/>
</dbReference>
<feature type="region of interest" description="Disordered" evidence="2">
    <location>
        <begin position="260"/>
        <end position="281"/>
    </location>
</feature>
<dbReference type="PANTHER" id="PTHR23086:SF8">
    <property type="entry name" value="PHOSPHATIDYLINOSITOL 5-PHOSPHATE 4-KINASE, ISOFORM A"/>
    <property type="match status" value="1"/>
</dbReference>
<dbReference type="eggNOG" id="KOG0229">
    <property type="taxonomic scope" value="Eukaryota"/>
</dbReference>
<dbReference type="Pfam" id="PF01504">
    <property type="entry name" value="PIP5K"/>
    <property type="match status" value="1"/>
</dbReference>
<dbReference type="PANTHER" id="PTHR23086">
    <property type="entry name" value="PHOSPHATIDYLINOSITOL-4-PHOSPHATE 5-KINASE"/>
    <property type="match status" value="1"/>
</dbReference>
<dbReference type="EMBL" id="JQFK01000004">
    <property type="protein sequence ID" value="KGK40044.1"/>
    <property type="molecule type" value="Genomic_DNA"/>
</dbReference>
<feature type="domain" description="PIPK" evidence="3">
    <location>
        <begin position="346"/>
        <end position="705"/>
    </location>
</feature>
<keyword evidence="1" id="KW-0808">Transferase</keyword>
<dbReference type="Gene3D" id="3.30.800.10">
    <property type="entry name" value="Phosphatidylinositol Phosphate Kinase II Beta"/>
    <property type="match status" value="1"/>
</dbReference>